<dbReference type="Proteomes" id="UP001140172">
    <property type="component" value="Unassembled WGS sequence"/>
</dbReference>
<dbReference type="GO" id="GO:0030968">
    <property type="term" value="P:endoplasmic reticulum unfolded protein response"/>
    <property type="evidence" value="ECO:0007669"/>
    <property type="project" value="TreeGrafter"/>
</dbReference>
<accession>A0A9W8HBE0</accession>
<feature type="compositionally biased region" description="Low complexity" evidence="1">
    <location>
        <begin position="336"/>
        <end position="348"/>
    </location>
</feature>
<feature type="compositionally biased region" description="Polar residues" evidence="1">
    <location>
        <begin position="56"/>
        <end position="71"/>
    </location>
</feature>
<dbReference type="PANTHER" id="PTHR38406:SF1">
    <property type="entry name" value="TRANSCRIPTIONAL REPRESSOR OPI1"/>
    <property type="match status" value="1"/>
</dbReference>
<evidence type="ECO:0000313" key="3">
    <source>
        <dbReference type="Proteomes" id="UP001140172"/>
    </source>
</evidence>
<feature type="compositionally biased region" description="Low complexity" evidence="1">
    <location>
        <begin position="260"/>
        <end position="269"/>
    </location>
</feature>
<name>A0A9W8HBE0_9FUNG</name>
<dbReference type="AlphaFoldDB" id="A0A9W8HBE0"/>
<comment type="caution">
    <text evidence="2">The sequence shown here is derived from an EMBL/GenBank/DDBJ whole genome shotgun (WGS) entry which is preliminary data.</text>
</comment>
<dbReference type="InterPro" id="IPR013927">
    <property type="entry name" value="TF_Opi1_Ccg-8"/>
</dbReference>
<feature type="compositionally biased region" description="Polar residues" evidence="1">
    <location>
        <begin position="650"/>
        <end position="661"/>
    </location>
</feature>
<dbReference type="GO" id="GO:0005634">
    <property type="term" value="C:nucleus"/>
    <property type="evidence" value="ECO:0007669"/>
    <property type="project" value="TreeGrafter"/>
</dbReference>
<dbReference type="EMBL" id="JANBUM010000344">
    <property type="protein sequence ID" value="KAJ2778551.1"/>
    <property type="molecule type" value="Genomic_DNA"/>
</dbReference>
<dbReference type="GO" id="GO:0003714">
    <property type="term" value="F:transcription corepressor activity"/>
    <property type="evidence" value="ECO:0007669"/>
    <property type="project" value="InterPro"/>
</dbReference>
<reference evidence="2" key="1">
    <citation type="submission" date="2022-07" db="EMBL/GenBank/DDBJ databases">
        <title>Phylogenomic reconstructions and comparative analyses of Kickxellomycotina fungi.</title>
        <authorList>
            <person name="Reynolds N.K."/>
            <person name="Stajich J.E."/>
            <person name="Barry K."/>
            <person name="Grigoriev I.V."/>
            <person name="Crous P."/>
            <person name="Smith M.E."/>
        </authorList>
    </citation>
    <scope>NUCLEOTIDE SEQUENCE</scope>
    <source>
        <strain evidence="2">BCRC 34489</strain>
    </source>
</reference>
<keyword evidence="3" id="KW-1185">Reference proteome</keyword>
<feature type="region of interest" description="Disordered" evidence="1">
    <location>
        <begin position="418"/>
        <end position="463"/>
    </location>
</feature>
<evidence type="ECO:0000256" key="1">
    <source>
        <dbReference type="SAM" id="MobiDB-lite"/>
    </source>
</evidence>
<feature type="region of interest" description="Disordered" evidence="1">
    <location>
        <begin position="606"/>
        <end position="683"/>
    </location>
</feature>
<feature type="region of interest" description="Disordered" evidence="1">
    <location>
        <begin position="1"/>
        <end position="71"/>
    </location>
</feature>
<feature type="compositionally biased region" description="Basic and acidic residues" evidence="1">
    <location>
        <begin position="208"/>
        <end position="219"/>
    </location>
</feature>
<organism evidence="2 3">
    <name type="scientific">Coemansia interrupta</name>
    <dbReference type="NCBI Taxonomy" id="1126814"/>
    <lineage>
        <taxon>Eukaryota</taxon>
        <taxon>Fungi</taxon>
        <taxon>Fungi incertae sedis</taxon>
        <taxon>Zoopagomycota</taxon>
        <taxon>Kickxellomycotina</taxon>
        <taxon>Kickxellomycetes</taxon>
        <taxon>Kickxellales</taxon>
        <taxon>Kickxellaceae</taxon>
        <taxon>Coemansia</taxon>
    </lineage>
</organism>
<protein>
    <submittedName>
        <fullName evidence="2">Transcriptional regulator opi1</fullName>
    </submittedName>
</protein>
<proteinExistence type="predicted"/>
<sequence>MAGGTPNQPRDDEQHHSQRQQQQQQQHEYESGNNVPLPGGFPLRHYRDTPTTTTTSLSRENPGTTRSNSRVSIAQLVNSTDPTAAVDADHSMVEAAETLGTLRQPEGGGQDSHEVQFIQRVQAIPLVNSAIGMYDRTRQSSRLIRAGSNVIESGVRRMCEPITKRIDVAQLDSFACRQLDNLGYTSERQQQQQQQQPAAGSNLRKRTKDQARADERQEHPYGVGIDDIDDVDSSNGKNKYLDIRSGLEAPLLPPRPQQPPQQQQQQQEQASNGKWRVANLVATARERALAVREDSMRRLKYCLDWVAYATALVNQHIHELRKLVSALQQASRTVLGSAEAGPSSSSSEVARPGGADSATIQRIHEAAIALGRARKEIVAAVRKAVGVVSHYAGSVLPGEARRQVRALVLGLPRRLGAADPSMMGGPAGRDGSSVGSPSVASSCNSPFASPRQGPQFGSGLSSDMSPANIEATARRTLTFASESFVMLDAMRNVFSNLYSNAERWIGVPAEPQQQQPQQLQLSEVNVMLEPVADQQAGDPMLAYREQRSASSVSLPAVVRKPPRRLPLNMTPVAGDAQTPASDGGSMVEIGEQMRLMDMVAMRHRRTNSASSYGTAMDVEGGGGGRPFHSRRPSNVSRADAAGSPVAGPVTNGSRYYVNGSNADPEDTVAHKRNRTREPTPTRM</sequence>
<dbReference type="Pfam" id="PF08618">
    <property type="entry name" value="Opi1"/>
    <property type="match status" value="2"/>
</dbReference>
<feature type="compositionally biased region" description="Low complexity" evidence="1">
    <location>
        <begin position="431"/>
        <end position="446"/>
    </location>
</feature>
<feature type="region of interest" description="Disordered" evidence="1">
    <location>
        <begin position="336"/>
        <end position="356"/>
    </location>
</feature>
<dbReference type="GO" id="GO:0005783">
    <property type="term" value="C:endoplasmic reticulum"/>
    <property type="evidence" value="ECO:0007669"/>
    <property type="project" value="TreeGrafter"/>
</dbReference>
<dbReference type="GO" id="GO:0006357">
    <property type="term" value="P:regulation of transcription by RNA polymerase II"/>
    <property type="evidence" value="ECO:0007669"/>
    <property type="project" value="TreeGrafter"/>
</dbReference>
<dbReference type="PANTHER" id="PTHR38406">
    <property type="entry name" value="TRANSCRIPTIONAL REPRESSOR OPI1"/>
    <property type="match status" value="1"/>
</dbReference>
<evidence type="ECO:0000313" key="2">
    <source>
        <dbReference type="EMBL" id="KAJ2778551.1"/>
    </source>
</evidence>
<gene>
    <name evidence="2" type="primary">OPI1</name>
    <name evidence="2" type="ORF">GGI15_004144</name>
</gene>
<feature type="region of interest" description="Disordered" evidence="1">
    <location>
        <begin position="186"/>
        <end position="274"/>
    </location>
</feature>
<feature type="region of interest" description="Disordered" evidence="1">
    <location>
        <begin position="565"/>
        <end position="585"/>
    </location>
</feature>
<dbReference type="GO" id="GO:0008654">
    <property type="term" value="P:phospholipid biosynthetic process"/>
    <property type="evidence" value="ECO:0007669"/>
    <property type="project" value="TreeGrafter"/>
</dbReference>
<dbReference type="OrthoDB" id="2441642at2759"/>